<dbReference type="Proteomes" id="UP001596098">
    <property type="component" value="Unassembled WGS sequence"/>
</dbReference>
<reference evidence="2" key="1">
    <citation type="journal article" date="2019" name="Int. J. Syst. Evol. Microbiol.">
        <title>The Global Catalogue of Microorganisms (GCM) 10K type strain sequencing project: providing services to taxonomists for standard genome sequencing and annotation.</title>
        <authorList>
            <consortium name="The Broad Institute Genomics Platform"/>
            <consortium name="The Broad Institute Genome Sequencing Center for Infectious Disease"/>
            <person name="Wu L."/>
            <person name="Ma J."/>
        </authorList>
    </citation>
    <scope>NUCLEOTIDE SEQUENCE [LARGE SCALE GENOMIC DNA]</scope>
    <source>
        <strain evidence="2">DFY28</strain>
    </source>
</reference>
<keyword evidence="2" id="KW-1185">Reference proteome</keyword>
<sequence length="304" mass="34082">MTAPYDHDALFLKAKLFLNRALEEDEQSFDEKALWAALALELLAKAALARVSPLLIAEPNEEGRNLLIAAGLIEGTGQFTSVRAKTLYKRCAQAFKPFSSSEADKITNARNAYLHGPELRFTSLPPEQWWARYWTQASILVNATGRSLDELVGDREREVDRLLALNTTYMSNRVEMLVESARLRLAQHKAGNLPAKVAKEFTPNAYPLAVGWSHNVLHTCPACGAEGLLEGEEVIETDTHVERNSEEDYTSWVTLTVYSYAFTCSNCGLCFETPELVQAADLPETFEVDSEEWSQWQEPEYGND</sequence>
<dbReference type="RefSeq" id="WP_128220541.1">
    <property type="nucleotide sequence ID" value="NZ_CP034929.1"/>
</dbReference>
<organism evidence="1 2">
    <name type="scientific">Nocardioides yefusunii</name>
    <dbReference type="NCBI Taxonomy" id="2500546"/>
    <lineage>
        <taxon>Bacteria</taxon>
        <taxon>Bacillati</taxon>
        <taxon>Actinomycetota</taxon>
        <taxon>Actinomycetes</taxon>
        <taxon>Propionibacteriales</taxon>
        <taxon>Nocardioidaceae</taxon>
        <taxon>Nocardioides</taxon>
    </lineage>
</organism>
<dbReference type="EMBL" id="JBHSQI010000001">
    <property type="protein sequence ID" value="MFC6152341.1"/>
    <property type="molecule type" value="Genomic_DNA"/>
</dbReference>
<evidence type="ECO:0008006" key="3">
    <source>
        <dbReference type="Google" id="ProtNLM"/>
    </source>
</evidence>
<gene>
    <name evidence="1" type="ORF">ACFPWU_01515</name>
</gene>
<evidence type="ECO:0000313" key="2">
    <source>
        <dbReference type="Proteomes" id="UP001596098"/>
    </source>
</evidence>
<name>A0ABW1QV15_9ACTN</name>
<accession>A0ABW1QV15</accession>
<protein>
    <recommendedName>
        <fullName evidence="3">Apea-like HEPN domain-containing protein</fullName>
    </recommendedName>
</protein>
<comment type="caution">
    <text evidence="1">The sequence shown here is derived from an EMBL/GenBank/DDBJ whole genome shotgun (WGS) entry which is preliminary data.</text>
</comment>
<proteinExistence type="predicted"/>
<evidence type="ECO:0000313" key="1">
    <source>
        <dbReference type="EMBL" id="MFC6152341.1"/>
    </source>
</evidence>